<dbReference type="InterPro" id="IPR009939">
    <property type="entry name" value="Chitosanase_fungal"/>
</dbReference>
<dbReference type="Proteomes" id="UP000887229">
    <property type="component" value="Unassembled WGS sequence"/>
</dbReference>
<comment type="similarity">
    <text evidence="3 10">Belongs to the glycosyl hydrolase 75 family.</text>
</comment>
<gene>
    <name evidence="11" type="ORF">F5Z01DRAFT_383452</name>
</gene>
<feature type="signal peptide" evidence="10">
    <location>
        <begin position="1"/>
        <end position="17"/>
    </location>
</feature>
<feature type="chain" id="PRO_5040531052" description="Endo-chitosanase" evidence="10">
    <location>
        <begin position="18"/>
        <end position="312"/>
    </location>
</feature>
<dbReference type="EC" id="3.2.1.132" evidence="10"/>
<dbReference type="OrthoDB" id="4756206at2759"/>
<dbReference type="EMBL" id="MU251245">
    <property type="protein sequence ID" value="KAG9257356.1"/>
    <property type="molecule type" value="Genomic_DNA"/>
</dbReference>
<dbReference type="AlphaFoldDB" id="A0A9P8CU53"/>
<evidence type="ECO:0000256" key="6">
    <source>
        <dbReference type="ARBA" id="ARBA00022801"/>
    </source>
</evidence>
<comment type="catalytic activity">
    <reaction evidence="1 10">
        <text>Endohydrolysis of beta-(1-&gt;4)-linkages between D-glucosamine residues in a partly acetylated chitosan.</text>
        <dbReference type="EC" id="3.2.1.132"/>
    </reaction>
</comment>
<evidence type="ECO:0000313" key="12">
    <source>
        <dbReference type="Proteomes" id="UP000887229"/>
    </source>
</evidence>
<dbReference type="PANTHER" id="PTHR42061:SF6">
    <property type="entry name" value="ENDO-CHITOSANASE"/>
    <property type="match status" value="1"/>
</dbReference>
<evidence type="ECO:0000256" key="9">
    <source>
        <dbReference type="ARBA" id="ARBA00023326"/>
    </source>
</evidence>
<evidence type="ECO:0000256" key="10">
    <source>
        <dbReference type="RuleBase" id="RU361208"/>
    </source>
</evidence>
<proteinExistence type="inferred from homology"/>
<evidence type="ECO:0000313" key="11">
    <source>
        <dbReference type="EMBL" id="KAG9257356.1"/>
    </source>
</evidence>
<evidence type="ECO:0000256" key="7">
    <source>
        <dbReference type="ARBA" id="ARBA00023277"/>
    </source>
</evidence>
<keyword evidence="6 10" id="KW-0378">Hydrolase</keyword>
<evidence type="ECO:0000256" key="8">
    <source>
        <dbReference type="ARBA" id="ARBA00023295"/>
    </source>
</evidence>
<dbReference type="PANTHER" id="PTHR42061">
    <property type="entry name" value="ENDO-CHITOSANASE"/>
    <property type="match status" value="1"/>
</dbReference>
<evidence type="ECO:0000256" key="4">
    <source>
        <dbReference type="ARBA" id="ARBA00022525"/>
    </source>
</evidence>
<dbReference type="Pfam" id="PF07335">
    <property type="entry name" value="Glyco_hydro_75"/>
    <property type="match status" value="1"/>
</dbReference>
<dbReference type="GO" id="GO:0016977">
    <property type="term" value="F:chitosanase activity"/>
    <property type="evidence" value="ECO:0007669"/>
    <property type="project" value="UniProtKB-EC"/>
</dbReference>
<protein>
    <recommendedName>
        <fullName evidence="10">Endo-chitosanase</fullName>
        <ecNumber evidence="10">3.2.1.132</ecNumber>
    </recommendedName>
</protein>
<keyword evidence="5 10" id="KW-0732">Signal</keyword>
<dbReference type="GO" id="GO:0005576">
    <property type="term" value="C:extracellular region"/>
    <property type="evidence" value="ECO:0007669"/>
    <property type="project" value="UniProtKB-SubCell"/>
</dbReference>
<dbReference type="GO" id="GO:0000272">
    <property type="term" value="P:polysaccharide catabolic process"/>
    <property type="evidence" value="ECO:0007669"/>
    <property type="project" value="UniProtKB-KW"/>
</dbReference>
<accession>A0A9P8CU53</accession>
<reference evidence="11" key="1">
    <citation type="journal article" date="2021" name="IMA Fungus">
        <title>Genomic characterization of three marine fungi, including Emericellopsis atlantica sp. nov. with signatures of a generalist lifestyle and marine biomass degradation.</title>
        <authorList>
            <person name="Hagestad O.C."/>
            <person name="Hou L."/>
            <person name="Andersen J.H."/>
            <person name="Hansen E.H."/>
            <person name="Altermark B."/>
            <person name="Li C."/>
            <person name="Kuhnert E."/>
            <person name="Cox R.J."/>
            <person name="Crous P.W."/>
            <person name="Spatafora J.W."/>
            <person name="Lail K."/>
            <person name="Amirebrahimi M."/>
            <person name="Lipzen A."/>
            <person name="Pangilinan J."/>
            <person name="Andreopoulos W."/>
            <person name="Hayes R.D."/>
            <person name="Ng V."/>
            <person name="Grigoriev I.V."/>
            <person name="Jackson S.A."/>
            <person name="Sutton T.D.S."/>
            <person name="Dobson A.D.W."/>
            <person name="Rama T."/>
        </authorList>
    </citation>
    <scope>NUCLEOTIDE SEQUENCE</scope>
    <source>
        <strain evidence="11">TS7</strain>
    </source>
</reference>
<organism evidence="11 12">
    <name type="scientific">Emericellopsis atlantica</name>
    <dbReference type="NCBI Taxonomy" id="2614577"/>
    <lineage>
        <taxon>Eukaryota</taxon>
        <taxon>Fungi</taxon>
        <taxon>Dikarya</taxon>
        <taxon>Ascomycota</taxon>
        <taxon>Pezizomycotina</taxon>
        <taxon>Sordariomycetes</taxon>
        <taxon>Hypocreomycetidae</taxon>
        <taxon>Hypocreales</taxon>
        <taxon>Bionectriaceae</taxon>
        <taxon>Emericellopsis</taxon>
    </lineage>
</organism>
<keyword evidence="4" id="KW-0964">Secreted</keyword>
<keyword evidence="9 10" id="KW-0624">Polysaccharide degradation</keyword>
<comment type="function">
    <text evidence="10">Chitosanase catalyzing the endo-type cleavage of chitosan, the deacylated form of chitin. Chitosanase may be crucial in the degradation of the deacetylated portion of chitin in the fungal cell wall.</text>
</comment>
<dbReference type="GeneID" id="70290337"/>
<keyword evidence="8 10" id="KW-0326">Glycosidase</keyword>
<comment type="subcellular location">
    <subcellularLocation>
        <location evidence="2 10">Secreted</location>
    </subcellularLocation>
</comment>
<keyword evidence="7" id="KW-0119">Carbohydrate metabolism</keyword>
<evidence type="ECO:0000256" key="3">
    <source>
        <dbReference type="ARBA" id="ARBA00007799"/>
    </source>
</evidence>
<sequence length="312" mass="33767">MRLSGMLLAMLASPSAALKIPPHVQHFYNELRSKSDCHRKLSTGFHNSQFEPGNMSYCGDHLESHGIIYLLGPHGKLSNLDINCDGHSYPALSDRCRSHAANRTFLPSTSIRYLIEDYDVGIPDLNSHIHSFVVFGNTGPPGWDTFDPREYGVERASLMIVVCGGHMFYGVWGDTNGAHGPRASVGETSLSLATACFGEGMGGGDEAHSSHDEPDVLYVAFTGRDAVPGRAGAKWESDSFEEFHASIEPLGDRLMERIGESACSWPGHCEGAMCRVAQDCADNLVCLQGECGCSWPGHCFGTSYILSGVFAC</sequence>
<evidence type="ECO:0000256" key="1">
    <source>
        <dbReference type="ARBA" id="ARBA00000405"/>
    </source>
</evidence>
<evidence type="ECO:0000256" key="5">
    <source>
        <dbReference type="ARBA" id="ARBA00022729"/>
    </source>
</evidence>
<name>A0A9P8CU53_9HYPO</name>
<evidence type="ECO:0000256" key="2">
    <source>
        <dbReference type="ARBA" id="ARBA00004613"/>
    </source>
</evidence>
<dbReference type="RefSeq" id="XP_046121280.1">
    <property type="nucleotide sequence ID" value="XM_046259434.1"/>
</dbReference>
<keyword evidence="12" id="KW-1185">Reference proteome</keyword>
<comment type="caution">
    <text evidence="11">The sequence shown here is derived from an EMBL/GenBank/DDBJ whole genome shotgun (WGS) entry which is preliminary data.</text>
</comment>